<dbReference type="EMBL" id="JPFK01000007">
    <property type="protein sequence ID" value="KFB00507.1"/>
    <property type="molecule type" value="Genomic_DNA"/>
</dbReference>
<dbReference type="InterPro" id="IPR014284">
    <property type="entry name" value="RNA_pol_sigma-70_dom"/>
</dbReference>
<dbReference type="eggNOG" id="COG1595">
    <property type="taxonomic scope" value="Bacteria"/>
</dbReference>
<dbReference type="RefSeq" id="WP_036121870.1">
    <property type="nucleotide sequence ID" value="NZ_BMET01000001.1"/>
</dbReference>
<proteinExistence type="inferred from homology"/>
<dbReference type="Pfam" id="PF04542">
    <property type="entry name" value="Sigma70_r2"/>
    <property type="match status" value="1"/>
</dbReference>
<dbReference type="GO" id="GO:0006352">
    <property type="term" value="P:DNA-templated transcription initiation"/>
    <property type="evidence" value="ECO:0007669"/>
    <property type="project" value="InterPro"/>
</dbReference>
<reference evidence="7" key="2">
    <citation type="submission" date="2014-07" db="EMBL/GenBank/DDBJ databases">
        <title>Genome sequence of Mangrovimonas yunxiaonensis.</title>
        <authorList>
            <person name="Li Y."/>
            <person name="Zheng T."/>
        </authorList>
    </citation>
    <scope>NUCLEOTIDE SEQUENCE [LARGE SCALE GENOMIC DNA]</scope>
    <source>
        <strain evidence="7">LY01</strain>
    </source>
</reference>
<dbReference type="Gene3D" id="1.10.10.10">
    <property type="entry name" value="Winged helix-like DNA-binding domain superfamily/Winged helix DNA-binding domain"/>
    <property type="match status" value="1"/>
</dbReference>
<dbReference type="STRING" id="1197477.IA57_08480"/>
<evidence type="ECO:0000256" key="1">
    <source>
        <dbReference type="ARBA" id="ARBA00010641"/>
    </source>
</evidence>
<keyword evidence="4" id="KW-0804">Transcription</keyword>
<sequence>MENTNASHHILKALRSGSERTQREVYEANRDKFLNFAKRYALSEEDVIDVYQDAYIIFYNNIVSGKLEVLTSSISTYLFSIGKNLIMDRLRKQKRQLKTNDYTHLVQDETSDLSALDLEPEALSEEQELLRTHFGTLGKKCQEILTLFYYRGFTISEILEFSDYNSENVIKSQKSRCLKTLRELIKSNTI</sequence>
<dbReference type="SUPFAM" id="SSF88946">
    <property type="entry name" value="Sigma2 domain of RNA polymerase sigma factors"/>
    <property type="match status" value="1"/>
</dbReference>
<evidence type="ECO:0000313" key="6">
    <source>
        <dbReference type="EMBL" id="KFB00507.1"/>
    </source>
</evidence>
<feature type="domain" description="RNA polymerase sigma-70 region 2" evidence="5">
    <location>
        <begin position="26"/>
        <end position="95"/>
    </location>
</feature>
<dbReference type="InterPro" id="IPR013324">
    <property type="entry name" value="RNA_pol_sigma_r3/r4-like"/>
</dbReference>
<dbReference type="SUPFAM" id="SSF88659">
    <property type="entry name" value="Sigma3 and sigma4 domains of RNA polymerase sigma factors"/>
    <property type="match status" value="1"/>
</dbReference>
<dbReference type="GO" id="GO:0016987">
    <property type="term" value="F:sigma factor activity"/>
    <property type="evidence" value="ECO:0007669"/>
    <property type="project" value="UniProtKB-KW"/>
</dbReference>
<evidence type="ECO:0000259" key="5">
    <source>
        <dbReference type="Pfam" id="PF04542"/>
    </source>
</evidence>
<dbReference type="InterPro" id="IPR039425">
    <property type="entry name" value="RNA_pol_sigma-70-like"/>
</dbReference>
<organism evidence="6 7">
    <name type="scientific">Mangrovimonas yunxiaonensis</name>
    <dbReference type="NCBI Taxonomy" id="1197477"/>
    <lineage>
        <taxon>Bacteria</taxon>
        <taxon>Pseudomonadati</taxon>
        <taxon>Bacteroidota</taxon>
        <taxon>Flavobacteriia</taxon>
        <taxon>Flavobacteriales</taxon>
        <taxon>Flavobacteriaceae</taxon>
        <taxon>Mangrovimonas</taxon>
    </lineage>
</organism>
<keyword evidence="2" id="KW-0805">Transcription regulation</keyword>
<dbReference type="NCBIfam" id="TIGR02937">
    <property type="entry name" value="sigma70-ECF"/>
    <property type="match status" value="1"/>
</dbReference>
<dbReference type="PANTHER" id="PTHR43133">
    <property type="entry name" value="RNA POLYMERASE ECF-TYPE SIGMA FACTO"/>
    <property type="match status" value="1"/>
</dbReference>
<dbReference type="InterPro" id="IPR036388">
    <property type="entry name" value="WH-like_DNA-bd_sf"/>
</dbReference>
<gene>
    <name evidence="6" type="ORF">IA57_08480</name>
</gene>
<dbReference type="InterPro" id="IPR013325">
    <property type="entry name" value="RNA_pol_sigma_r2"/>
</dbReference>
<dbReference type="OrthoDB" id="1099849at2"/>
<dbReference type="AlphaFoldDB" id="A0A084TIH1"/>
<evidence type="ECO:0000256" key="2">
    <source>
        <dbReference type="ARBA" id="ARBA00023015"/>
    </source>
</evidence>
<protein>
    <submittedName>
        <fullName evidence="6">RNA polymerase subunit sigma-24</fullName>
    </submittedName>
</protein>
<evidence type="ECO:0000256" key="4">
    <source>
        <dbReference type="ARBA" id="ARBA00023163"/>
    </source>
</evidence>
<comment type="similarity">
    <text evidence="1">Belongs to the sigma-70 factor family. ECF subfamily.</text>
</comment>
<comment type="caution">
    <text evidence="6">The sequence shown here is derived from an EMBL/GenBank/DDBJ whole genome shotgun (WGS) entry which is preliminary data.</text>
</comment>
<accession>A0A084TIH1</accession>
<dbReference type="Gene3D" id="1.10.1740.10">
    <property type="match status" value="1"/>
</dbReference>
<dbReference type="InterPro" id="IPR007627">
    <property type="entry name" value="RNA_pol_sigma70_r2"/>
</dbReference>
<evidence type="ECO:0000313" key="7">
    <source>
        <dbReference type="Proteomes" id="UP000028521"/>
    </source>
</evidence>
<dbReference type="PANTHER" id="PTHR43133:SF46">
    <property type="entry name" value="RNA POLYMERASE SIGMA-70 FACTOR ECF SUBFAMILY"/>
    <property type="match status" value="1"/>
</dbReference>
<dbReference type="Proteomes" id="UP000028521">
    <property type="component" value="Unassembled WGS sequence"/>
</dbReference>
<name>A0A084TIH1_9FLAO</name>
<evidence type="ECO:0000256" key="3">
    <source>
        <dbReference type="ARBA" id="ARBA00023082"/>
    </source>
</evidence>
<reference evidence="6 7" key="1">
    <citation type="journal article" date="2014" name="Genome Announc.">
        <title>Draft Genome Sequence of the Algicidal Bacterium Mangrovimonas yunxiaonensis Strain LY01.</title>
        <authorList>
            <person name="Li Y."/>
            <person name="Zhu H."/>
            <person name="Li C."/>
            <person name="Zhang H."/>
            <person name="Chen Z."/>
            <person name="Zheng W."/>
            <person name="Xu H."/>
            <person name="Zheng T."/>
        </authorList>
    </citation>
    <scope>NUCLEOTIDE SEQUENCE [LARGE SCALE GENOMIC DNA]</scope>
    <source>
        <strain evidence="6 7">LY01</strain>
    </source>
</reference>
<keyword evidence="3" id="KW-0731">Sigma factor</keyword>
<keyword evidence="7" id="KW-1185">Reference proteome</keyword>